<keyword evidence="2" id="KW-0812">Transmembrane</keyword>
<keyword evidence="4" id="KW-1185">Reference proteome</keyword>
<dbReference type="RefSeq" id="WP_119099792.1">
    <property type="nucleotide sequence ID" value="NZ_QXMJ01000080.1"/>
</dbReference>
<accession>A0A505DNL6</accession>
<feature type="region of interest" description="Disordered" evidence="1">
    <location>
        <begin position="1"/>
        <end position="21"/>
    </location>
</feature>
<dbReference type="AlphaFoldDB" id="A0A505DNL6"/>
<keyword evidence="2" id="KW-0472">Membrane</keyword>
<evidence type="ECO:0000256" key="1">
    <source>
        <dbReference type="SAM" id="MobiDB-lite"/>
    </source>
</evidence>
<reference evidence="3 4" key="1">
    <citation type="submission" date="2019-06" db="EMBL/GenBank/DDBJ databases">
        <title>Streptomyces sporangiiformans sp. nov., a novel actinomycete isolated from soil in Mount Song.</title>
        <authorList>
            <person name="Han L."/>
        </authorList>
    </citation>
    <scope>NUCLEOTIDE SEQUENCE [LARGE SCALE GENOMIC DNA]</scope>
    <source>
        <strain evidence="3 4">NEAU-SSA 1</strain>
    </source>
</reference>
<sequence length="81" mass="9051">MKNRRPTPKEETISMHLPEPTGSYSTWSTHIHATSAKAHPRRYRRTLRALARTAGFGLVRGIATACGTALVGAVIWWTQHQ</sequence>
<protein>
    <submittedName>
        <fullName evidence="3">Uncharacterized protein</fullName>
    </submittedName>
</protein>
<evidence type="ECO:0000313" key="4">
    <source>
        <dbReference type="Proteomes" id="UP000317378"/>
    </source>
</evidence>
<proteinExistence type="predicted"/>
<name>A0A505DNL6_9ACTN</name>
<dbReference type="EMBL" id="VCHX02000080">
    <property type="protein sequence ID" value="TPQ22621.1"/>
    <property type="molecule type" value="Genomic_DNA"/>
</dbReference>
<evidence type="ECO:0000313" key="3">
    <source>
        <dbReference type="EMBL" id="TPQ22621.1"/>
    </source>
</evidence>
<comment type="caution">
    <text evidence="3">The sequence shown here is derived from an EMBL/GenBank/DDBJ whole genome shotgun (WGS) entry which is preliminary data.</text>
</comment>
<feature type="transmembrane region" description="Helical" evidence="2">
    <location>
        <begin position="49"/>
        <end position="77"/>
    </location>
</feature>
<gene>
    <name evidence="3" type="ORF">FGD71_008620</name>
</gene>
<evidence type="ECO:0000256" key="2">
    <source>
        <dbReference type="SAM" id="Phobius"/>
    </source>
</evidence>
<organism evidence="3 4">
    <name type="scientific">Streptomyces sporangiiformans</name>
    <dbReference type="NCBI Taxonomy" id="2315329"/>
    <lineage>
        <taxon>Bacteria</taxon>
        <taxon>Bacillati</taxon>
        <taxon>Actinomycetota</taxon>
        <taxon>Actinomycetes</taxon>
        <taxon>Kitasatosporales</taxon>
        <taxon>Streptomycetaceae</taxon>
        <taxon>Streptomyces</taxon>
    </lineage>
</organism>
<dbReference type="Proteomes" id="UP000317378">
    <property type="component" value="Unassembled WGS sequence"/>
</dbReference>
<keyword evidence="2" id="KW-1133">Transmembrane helix</keyword>